<name>K0B4B9_GOTA9</name>
<dbReference type="OrthoDB" id="2079139at2"/>
<dbReference type="EMBL" id="CP003326">
    <property type="protein sequence ID" value="AFS79780.1"/>
    <property type="molecule type" value="Genomic_DNA"/>
</dbReference>
<accession>K0B4B9</accession>
<gene>
    <name evidence="1" type="ordered locus">Curi_c27870</name>
</gene>
<keyword evidence="1" id="KW-0449">Lipoprotein</keyword>
<dbReference type="HOGENOM" id="CLU_1072401_0_0_9"/>
<dbReference type="AlphaFoldDB" id="K0B4B9"/>
<dbReference type="STRING" id="1128398.Curi_c27870"/>
<dbReference type="Proteomes" id="UP000006094">
    <property type="component" value="Chromosome"/>
</dbReference>
<dbReference type="KEGG" id="cad:Curi_c27870"/>
<evidence type="ECO:0000313" key="2">
    <source>
        <dbReference type="Proteomes" id="UP000006094"/>
    </source>
</evidence>
<dbReference type="PROSITE" id="PS51257">
    <property type="entry name" value="PROKAR_LIPOPROTEIN"/>
    <property type="match status" value="1"/>
</dbReference>
<protein>
    <submittedName>
        <fullName evidence="1">Membrane lipoprotein</fullName>
    </submittedName>
</protein>
<reference evidence="1 2" key="1">
    <citation type="journal article" date="2012" name="PLoS ONE">
        <title>The purine-utilizing bacterium Clostridium acidurici 9a: a genome-guided metabolic reconsideration.</title>
        <authorList>
            <person name="Hartwich K."/>
            <person name="Poehlein A."/>
            <person name="Daniel R."/>
        </authorList>
    </citation>
    <scope>NUCLEOTIDE SEQUENCE [LARGE SCALE GENOMIC DNA]</scope>
    <source>
        <strain evidence="2">ATCC 7906 / DSM 604 / BCRC 14475 / CIP 104303 / KCTC 5404 / NCIMB 10678 / 9a</strain>
    </source>
</reference>
<dbReference type="RefSeq" id="WP_014968914.1">
    <property type="nucleotide sequence ID" value="NC_018664.1"/>
</dbReference>
<sequence length="259" mass="29863">MKLNKIKKGIPIGVITGVLILSGCQSTEAVRKNVLMTEQTSFQNTLNSQSITKERAKEIAIKLFENYFDEEVDVKNLFEKVELLKIGDEYNFKNKNHWSISWSTFDRSRLKNVKNMTKDEVKKLNEDWHNNKTYHVKMEEKNGEIIEIGIIDEKARNQNMAIEELKAKEIETEDAKNIALDYIKKNKLVDNIEGLEFLGDIRISPDLCTIAYKYGENKVIEVFVESLSRKVTGFGYVDEQQAKDAIEINKDYKTKGILG</sequence>
<evidence type="ECO:0000313" key="1">
    <source>
        <dbReference type="EMBL" id="AFS79780.1"/>
    </source>
</evidence>
<keyword evidence="2" id="KW-1185">Reference proteome</keyword>
<organism evidence="1 2">
    <name type="scientific">Gottschalkia acidurici (strain ATCC 7906 / DSM 604 / BCRC 14475 / CIP 104303 / KCTC 5404 / NCIMB 10678 / 9a)</name>
    <name type="common">Clostridium acidurici</name>
    <dbReference type="NCBI Taxonomy" id="1128398"/>
    <lineage>
        <taxon>Bacteria</taxon>
        <taxon>Bacillati</taxon>
        <taxon>Bacillota</taxon>
        <taxon>Tissierellia</taxon>
        <taxon>Tissierellales</taxon>
        <taxon>Gottschalkiaceae</taxon>
        <taxon>Gottschalkia</taxon>
    </lineage>
</organism>
<proteinExistence type="predicted"/>
<dbReference type="eggNOG" id="ENOG502ZEDH">
    <property type="taxonomic scope" value="Bacteria"/>
</dbReference>